<protein>
    <submittedName>
        <fullName evidence="1">Str. FM013</fullName>
    </submittedName>
</protein>
<gene>
    <name evidence="1" type="ORF">PCAMFM013_S016g000278</name>
</gene>
<evidence type="ECO:0000313" key="2">
    <source>
        <dbReference type="Proteomes" id="UP000053732"/>
    </source>
</evidence>
<sequence length="83" mass="9561">MATPQEKDSLYTMMHSSTKRSGPLSGFATPKSEASYKYAELPRLPRQKKRYLWERVIEKVWQTLENMQGGHWNCVGQSAWGLA</sequence>
<name>A0A0G4PHY8_PENC3</name>
<dbReference type="EMBL" id="HG793149">
    <property type="protein sequence ID" value="CRL25997.1"/>
    <property type="molecule type" value="Genomic_DNA"/>
</dbReference>
<proteinExistence type="predicted"/>
<dbReference type="Proteomes" id="UP000053732">
    <property type="component" value="Unassembled WGS sequence"/>
</dbReference>
<dbReference type="AlphaFoldDB" id="A0A0G4PHY8"/>
<reference evidence="1 2" key="1">
    <citation type="journal article" date="2014" name="Nat. Commun.">
        <title>Multiple recent horizontal transfers of a large genomic region in cheese making fungi.</title>
        <authorList>
            <person name="Cheeseman K."/>
            <person name="Ropars J."/>
            <person name="Renault P."/>
            <person name="Dupont J."/>
            <person name="Gouzy J."/>
            <person name="Branca A."/>
            <person name="Abraham A.L."/>
            <person name="Ceppi M."/>
            <person name="Conseiller E."/>
            <person name="Debuchy R."/>
            <person name="Malagnac F."/>
            <person name="Goarin A."/>
            <person name="Silar P."/>
            <person name="Lacoste S."/>
            <person name="Sallet E."/>
            <person name="Bensimon A."/>
            <person name="Giraud T."/>
            <person name="Brygoo Y."/>
        </authorList>
    </citation>
    <scope>NUCLEOTIDE SEQUENCE [LARGE SCALE GENOMIC DNA]</scope>
    <source>
        <strain evidence="2">FM 013</strain>
    </source>
</reference>
<organism evidence="1 2">
    <name type="scientific">Penicillium camemberti (strain FM 013)</name>
    <dbReference type="NCBI Taxonomy" id="1429867"/>
    <lineage>
        <taxon>Eukaryota</taxon>
        <taxon>Fungi</taxon>
        <taxon>Dikarya</taxon>
        <taxon>Ascomycota</taxon>
        <taxon>Pezizomycotina</taxon>
        <taxon>Eurotiomycetes</taxon>
        <taxon>Eurotiomycetidae</taxon>
        <taxon>Eurotiales</taxon>
        <taxon>Aspergillaceae</taxon>
        <taxon>Penicillium</taxon>
    </lineage>
</organism>
<keyword evidence="2" id="KW-1185">Reference proteome</keyword>
<accession>A0A0G4PHY8</accession>
<evidence type="ECO:0000313" key="1">
    <source>
        <dbReference type="EMBL" id="CRL25997.1"/>
    </source>
</evidence>